<reference evidence="3" key="1">
    <citation type="journal article" date="2005" name="Nature">
        <title>The map-based sequence of the rice genome.</title>
        <authorList>
            <consortium name="International rice genome sequencing project (IRGSP)"/>
            <person name="Matsumoto T."/>
            <person name="Wu J."/>
            <person name="Kanamori H."/>
            <person name="Katayose Y."/>
            <person name="Fujisawa M."/>
            <person name="Namiki N."/>
            <person name="Mizuno H."/>
            <person name="Yamamoto K."/>
            <person name="Antonio B.A."/>
            <person name="Baba T."/>
            <person name="Sakata K."/>
            <person name="Nagamura Y."/>
            <person name="Aoki H."/>
            <person name="Arikawa K."/>
            <person name="Arita K."/>
            <person name="Bito T."/>
            <person name="Chiden Y."/>
            <person name="Fujitsuka N."/>
            <person name="Fukunaka R."/>
            <person name="Hamada M."/>
            <person name="Harada C."/>
            <person name="Hayashi A."/>
            <person name="Hijishita S."/>
            <person name="Honda M."/>
            <person name="Hosokawa S."/>
            <person name="Ichikawa Y."/>
            <person name="Idonuma A."/>
            <person name="Iijima M."/>
            <person name="Ikeda M."/>
            <person name="Ikeno M."/>
            <person name="Ito K."/>
            <person name="Ito S."/>
            <person name="Ito T."/>
            <person name="Ito Y."/>
            <person name="Ito Y."/>
            <person name="Iwabuchi A."/>
            <person name="Kamiya K."/>
            <person name="Karasawa W."/>
            <person name="Kurita K."/>
            <person name="Katagiri S."/>
            <person name="Kikuta A."/>
            <person name="Kobayashi H."/>
            <person name="Kobayashi N."/>
            <person name="Machita K."/>
            <person name="Maehara T."/>
            <person name="Masukawa M."/>
            <person name="Mizubayashi T."/>
            <person name="Mukai Y."/>
            <person name="Nagasaki H."/>
            <person name="Nagata Y."/>
            <person name="Naito S."/>
            <person name="Nakashima M."/>
            <person name="Nakama Y."/>
            <person name="Nakamichi Y."/>
            <person name="Nakamura M."/>
            <person name="Meguro A."/>
            <person name="Negishi M."/>
            <person name="Ohta I."/>
            <person name="Ohta T."/>
            <person name="Okamoto M."/>
            <person name="Ono N."/>
            <person name="Saji S."/>
            <person name="Sakaguchi M."/>
            <person name="Sakai K."/>
            <person name="Shibata M."/>
            <person name="Shimokawa T."/>
            <person name="Song J."/>
            <person name="Takazaki Y."/>
            <person name="Terasawa K."/>
            <person name="Tsugane M."/>
            <person name="Tsuji K."/>
            <person name="Ueda S."/>
            <person name="Waki K."/>
            <person name="Yamagata H."/>
            <person name="Yamamoto M."/>
            <person name="Yamamoto S."/>
            <person name="Yamane H."/>
            <person name="Yoshiki S."/>
            <person name="Yoshihara R."/>
            <person name="Yukawa K."/>
            <person name="Zhong H."/>
            <person name="Yano M."/>
            <person name="Yuan Q."/>
            <person name="Ouyang S."/>
            <person name="Liu J."/>
            <person name="Jones K.M."/>
            <person name="Gansberger K."/>
            <person name="Moffat K."/>
            <person name="Hill J."/>
            <person name="Bera J."/>
            <person name="Fadrosh D."/>
            <person name="Jin S."/>
            <person name="Johri S."/>
            <person name="Kim M."/>
            <person name="Overton L."/>
            <person name="Reardon M."/>
            <person name="Tsitrin T."/>
            <person name="Vuong H."/>
            <person name="Weaver B."/>
            <person name="Ciecko A."/>
            <person name="Tallon L."/>
            <person name="Jackson J."/>
            <person name="Pai G."/>
            <person name="Aken S.V."/>
            <person name="Utterback T."/>
            <person name="Reidmuller S."/>
            <person name="Feldblyum T."/>
            <person name="Hsiao J."/>
            <person name="Zismann V."/>
            <person name="Iobst S."/>
            <person name="de Vazeille A.R."/>
            <person name="Buell C.R."/>
            <person name="Ying K."/>
            <person name="Li Y."/>
            <person name="Lu T."/>
            <person name="Huang Y."/>
            <person name="Zhao Q."/>
            <person name="Feng Q."/>
            <person name="Zhang L."/>
            <person name="Zhu J."/>
            <person name="Weng Q."/>
            <person name="Mu J."/>
            <person name="Lu Y."/>
            <person name="Fan D."/>
            <person name="Liu Y."/>
            <person name="Guan J."/>
            <person name="Zhang Y."/>
            <person name="Yu S."/>
            <person name="Liu X."/>
            <person name="Zhang Y."/>
            <person name="Hong G."/>
            <person name="Han B."/>
            <person name="Choisne N."/>
            <person name="Demange N."/>
            <person name="Orjeda G."/>
            <person name="Samain S."/>
            <person name="Cattolico L."/>
            <person name="Pelletier E."/>
            <person name="Couloux A."/>
            <person name="Segurens B."/>
            <person name="Wincker P."/>
            <person name="D'Hont A."/>
            <person name="Scarpelli C."/>
            <person name="Weissenbach J."/>
            <person name="Salanoubat M."/>
            <person name="Quetier F."/>
            <person name="Yu Y."/>
            <person name="Kim H.R."/>
            <person name="Rambo T."/>
            <person name="Currie J."/>
            <person name="Collura K."/>
            <person name="Luo M."/>
            <person name="Yang T."/>
            <person name="Ammiraju J.S.S."/>
            <person name="Engler F."/>
            <person name="Soderlund C."/>
            <person name="Wing R.A."/>
            <person name="Palmer L.E."/>
            <person name="de la Bastide M."/>
            <person name="Spiegel L."/>
            <person name="Nascimento L."/>
            <person name="Zutavern T."/>
            <person name="O'Shaughnessy A."/>
            <person name="Dike S."/>
            <person name="Dedhia N."/>
            <person name="Preston R."/>
            <person name="Balija V."/>
            <person name="McCombie W.R."/>
            <person name="Chow T."/>
            <person name="Chen H."/>
            <person name="Chung M."/>
            <person name="Chen C."/>
            <person name="Shaw J."/>
            <person name="Wu H."/>
            <person name="Hsiao K."/>
            <person name="Chao Y."/>
            <person name="Chu M."/>
            <person name="Cheng C."/>
            <person name="Hour A."/>
            <person name="Lee P."/>
            <person name="Lin S."/>
            <person name="Lin Y."/>
            <person name="Liou J."/>
            <person name="Liu S."/>
            <person name="Hsing Y."/>
            <person name="Raghuvanshi S."/>
            <person name="Mohanty A."/>
            <person name="Bharti A.K."/>
            <person name="Gaur A."/>
            <person name="Gupta V."/>
            <person name="Kumar D."/>
            <person name="Ravi V."/>
            <person name="Vij S."/>
            <person name="Kapur A."/>
            <person name="Khurana P."/>
            <person name="Khurana P."/>
            <person name="Khurana J.P."/>
            <person name="Tyagi A.K."/>
            <person name="Gaikwad K."/>
            <person name="Singh A."/>
            <person name="Dalal V."/>
            <person name="Srivastava S."/>
            <person name="Dixit A."/>
            <person name="Pal A.K."/>
            <person name="Ghazi I.A."/>
            <person name="Yadav M."/>
            <person name="Pandit A."/>
            <person name="Bhargava A."/>
            <person name="Sureshbabu K."/>
            <person name="Batra K."/>
            <person name="Sharma T.R."/>
            <person name="Mohapatra T."/>
            <person name="Singh N.K."/>
            <person name="Messing J."/>
            <person name="Nelson A.B."/>
            <person name="Fuks G."/>
            <person name="Kavchok S."/>
            <person name="Keizer G."/>
            <person name="Linton E."/>
            <person name="Llaca V."/>
            <person name="Song R."/>
            <person name="Tanyolac B."/>
            <person name="Young S."/>
            <person name="Ho-Il K."/>
            <person name="Hahn J.H."/>
            <person name="Sangsakoo G."/>
            <person name="Vanavichit A."/>
            <person name="de Mattos Luiz.A.T."/>
            <person name="Zimmer P.D."/>
            <person name="Malone G."/>
            <person name="Dellagostin O."/>
            <person name="de Oliveira A.C."/>
            <person name="Bevan M."/>
            <person name="Bancroft I."/>
            <person name="Minx P."/>
            <person name="Cordum H."/>
            <person name="Wilson R."/>
            <person name="Cheng Z."/>
            <person name="Jin W."/>
            <person name="Jiang J."/>
            <person name="Leong S.A."/>
            <person name="Iwama H."/>
            <person name="Gojobori T."/>
            <person name="Itoh T."/>
            <person name="Niimura Y."/>
            <person name="Fujii Y."/>
            <person name="Habara T."/>
            <person name="Sakai H."/>
            <person name="Sato Y."/>
            <person name="Wilson G."/>
            <person name="Kumar K."/>
            <person name="McCouch S."/>
            <person name="Juretic N."/>
            <person name="Hoen D."/>
            <person name="Wright S."/>
            <person name="Bruskiewich R."/>
            <person name="Bureau T."/>
            <person name="Miyao A."/>
            <person name="Hirochika H."/>
            <person name="Nishikawa T."/>
            <person name="Kadowaki K."/>
            <person name="Sugiura M."/>
            <person name="Burr B."/>
            <person name="Sasaki T."/>
        </authorList>
    </citation>
    <scope>NUCLEOTIDE SEQUENCE [LARGE SCALE GENOMIC DNA]</scope>
    <source>
        <strain evidence="3">cv. Nipponbare</strain>
    </source>
</reference>
<accession>Q8W2Z5</accession>
<proteinExistence type="predicted"/>
<evidence type="ECO:0000256" key="1">
    <source>
        <dbReference type="SAM" id="MobiDB-lite"/>
    </source>
</evidence>
<protein>
    <submittedName>
        <fullName evidence="2">Uncharacterized protein</fullName>
    </submittedName>
</protein>
<dbReference type="EMBL" id="AC091811">
    <property type="protein sequence ID" value="AAL58975.1"/>
    <property type="molecule type" value="Genomic_DNA"/>
</dbReference>
<dbReference type="Proteomes" id="UP000000763">
    <property type="component" value="Chromosome 3"/>
</dbReference>
<name>Q8W2Z5_ORYSJ</name>
<feature type="region of interest" description="Disordered" evidence="1">
    <location>
        <begin position="1"/>
        <end position="20"/>
    </location>
</feature>
<evidence type="ECO:0000313" key="2">
    <source>
        <dbReference type="EMBL" id="AAL58975.1"/>
    </source>
</evidence>
<organism evidence="2 3">
    <name type="scientific">Oryza sativa subsp. japonica</name>
    <name type="common">Rice</name>
    <dbReference type="NCBI Taxonomy" id="39947"/>
    <lineage>
        <taxon>Eukaryota</taxon>
        <taxon>Viridiplantae</taxon>
        <taxon>Streptophyta</taxon>
        <taxon>Embryophyta</taxon>
        <taxon>Tracheophyta</taxon>
        <taxon>Spermatophyta</taxon>
        <taxon>Magnoliopsida</taxon>
        <taxon>Liliopsida</taxon>
        <taxon>Poales</taxon>
        <taxon>Poaceae</taxon>
        <taxon>BOP clade</taxon>
        <taxon>Oryzoideae</taxon>
        <taxon>Oryzeae</taxon>
        <taxon>Oryzinae</taxon>
        <taxon>Oryza</taxon>
        <taxon>Oryza sativa</taxon>
    </lineage>
</organism>
<reference evidence="3" key="2">
    <citation type="journal article" date="2008" name="Nucleic Acids Res.">
        <title>The rice annotation project database (RAP-DB): 2008 update.</title>
        <authorList>
            <consortium name="The rice annotation project (RAP)"/>
        </authorList>
    </citation>
    <scope>GENOME REANNOTATION</scope>
    <source>
        <strain evidence="3">cv. Nipponbare</strain>
    </source>
</reference>
<dbReference type="AlphaFoldDB" id="Q8W2Z5"/>
<sequence length="93" mass="10376">MTDVTGLIPVMSSADSHDSTSRLLPAEVEVGMGRPIRRSFGRQPYKSPSVYEKVGIKSTGTLTHSKASFGPALELSRYRPRVLRQHWYCGLRI</sequence>
<evidence type="ECO:0000313" key="3">
    <source>
        <dbReference type="Proteomes" id="UP000000763"/>
    </source>
</evidence>
<gene>
    <name evidence="2" type="primary">OSJNBa0069E14.20</name>
</gene>